<dbReference type="Proteomes" id="UP000577891">
    <property type="component" value="Unassembled WGS sequence"/>
</dbReference>
<reference evidence="1 2" key="1">
    <citation type="submission" date="2020-04" db="EMBL/GenBank/DDBJ databases">
        <title>Description of novel Gluconacetobacter.</title>
        <authorList>
            <person name="Sombolestani A."/>
        </authorList>
    </citation>
    <scope>NUCLEOTIDE SEQUENCE [LARGE SCALE GENOMIC DNA]</scope>
    <source>
        <strain evidence="1 2">LMG 27724</strain>
    </source>
</reference>
<evidence type="ECO:0000313" key="1">
    <source>
        <dbReference type="EMBL" id="MBB2173095.1"/>
    </source>
</evidence>
<gene>
    <name evidence="1" type="ORF">HLH35_13370</name>
</gene>
<evidence type="ECO:0008006" key="3">
    <source>
        <dbReference type="Google" id="ProtNLM"/>
    </source>
</evidence>
<name>A0A7W4J1R9_9PROT</name>
<accession>A0A7W4J1R9</accession>
<organism evidence="1 2">
    <name type="scientific">Gluconacetobacter asukensis</name>
    <dbReference type="NCBI Taxonomy" id="1017181"/>
    <lineage>
        <taxon>Bacteria</taxon>
        <taxon>Pseudomonadati</taxon>
        <taxon>Pseudomonadota</taxon>
        <taxon>Alphaproteobacteria</taxon>
        <taxon>Acetobacterales</taxon>
        <taxon>Acetobacteraceae</taxon>
        <taxon>Gluconacetobacter</taxon>
    </lineage>
</organism>
<comment type="caution">
    <text evidence="1">The sequence shown here is derived from an EMBL/GenBank/DDBJ whole genome shotgun (WGS) entry which is preliminary data.</text>
</comment>
<evidence type="ECO:0000313" key="2">
    <source>
        <dbReference type="Proteomes" id="UP000577891"/>
    </source>
</evidence>
<sequence>MGAGHQGNNAAVAANERHAFAKPGWLAGKALERDVRELPQANEILRKASAYFAEAALDPFCLSSNDATHRRNLPAGFAFFGNEDIR</sequence>
<dbReference type="AlphaFoldDB" id="A0A7W4J1R9"/>
<dbReference type="EMBL" id="JABEQE010000011">
    <property type="protein sequence ID" value="MBB2173095.1"/>
    <property type="molecule type" value="Genomic_DNA"/>
</dbReference>
<protein>
    <recommendedName>
        <fullName evidence="3">Transposase</fullName>
    </recommendedName>
</protein>
<proteinExistence type="predicted"/>
<keyword evidence="2" id="KW-1185">Reference proteome</keyword>